<feature type="region of interest" description="Disordered" evidence="5">
    <location>
        <begin position="1"/>
        <end position="21"/>
    </location>
</feature>
<proteinExistence type="predicted"/>
<dbReference type="InterPro" id="IPR023772">
    <property type="entry name" value="DNA-bd_HTH_TetR-type_CS"/>
</dbReference>
<protein>
    <submittedName>
        <fullName evidence="7">TetR/AcrR family transcriptional regulator</fullName>
    </submittedName>
</protein>
<reference evidence="7 8" key="1">
    <citation type="submission" date="2020-06" db="EMBL/GenBank/DDBJ databases">
        <title>Actinomadura xiongansis sp. nov., isolated from soil of Baiyangdian.</title>
        <authorList>
            <person name="Zhang X."/>
        </authorList>
    </citation>
    <scope>NUCLEOTIDE SEQUENCE [LARGE SCALE GENOMIC DNA]</scope>
    <source>
        <strain evidence="7 8">HBUM206468</strain>
    </source>
</reference>
<keyword evidence="8" id="KW-1185">Reference proteome</keyword>
<evidence type="ECO:0000313" key="7">
    <source>
        <dbReference type="EMBL" id="MBC6465329.1"/>
    </source>
</evidence>
<evidence type="ECO:0000256" key="1">
    <source>
        <dbReference type="ARBA" id="ARBA00023015"/>
    </source>
</evidence>
<dbReference type="InterPro" id="IPR001647">
    <property type="entry name" value="HTH_TetR"/>
</dbReference>
<gene>
    <name evidence="7" type="ORF">HKK74_07465</name>
</gene>
<dbReference type="SUPFAM" id="SSF48498">
    <property type="entry name" value="Tetracyclin repressor-like, C-terminal domain"/>
    <property type="match status" value="1"/>
</dbReference>
<dbReference type="InterPro" id="IPR009057">
    <property type="entry name" value="Homeodomain-like_sf"/>
</dbReference>
<evidence type="ECO:0000256" key="5">
    <source>
        <dbReference type="SAM" id="MobiDB-lite"/>
    </source>
</evidence>
<dbReference type="Proteomes" id="UP000805614">
    <property type="component" value="Unassembled WGS sequence"/>
</dbReference>
<evidence type="ECO:0000259" key="6">
    <source>
        <dbReference type="PROSITE" id="PS50977"/>
    </source>
</evidence>
<dbReference type="Pfam" id="PF00440">
    <property type="entry name" value="TetR_N"/>
    <property type="match status" value="1"/>
</dbReference>
<evidence type="ECO:0000256" key="4">
    <source>
        <dbReference type="PROSITE-ProRule" id="PRU00335"/>
    </source>
</evidence>
<dbReference type="EMBL" id="JABVEC010000004">
    <property type="protein sequence ID" value="MBC6465329.1"/>
    <property type="molecule type" value="Genomic_DNA"/>
</dbReference>
<dbReference type="PROSITE" id="PS50977">
    <property type="entry name" value="HTH_TETR_2"/>
    <property type="match status" value="1"/>
</dbReference>
<feature type="domain" description="HTH tetR-type" evidence="6">
    <location>
        <begin position="20"/>
        <end position="81"/>
    </location>
</feature>
<keyword evidence="3" id="KW-0804">Transcription</keyword>
<sequence>MTETTTEQLCARPPGRPRSERAEKAIIEATLDLLVEEAGVAGVSIEAVAARAGVGKTTIYRRWPNKEALIVDALATLKAPLPEPAGRSVREDLIALARAVHSGRGDRRVDCLWNIIGSWHKHPELVRKLRRDVIEPRREVMRGVLRRGIETGEVRPDLDIEVALPMIAGAMTMQVQGLAPDEDLPDDVAERVVDTALRGLAP</sequence>
<dbReference type="InterPro" id="IPR050109">
    <property type="entry name" value="HTH-type_TetR-like_transc_reg"/>
</dbReference>
<name>A0ABR7LL57_9ACTN</name>
<evidence type="ECO:0000256" key="3">
    <source>
        <dbReference type="ARBA" id="ARBA00023163"/>
    </source>
</evidence>
<dbReference type="PANTHER" id="PTHR30055:SF148">
    <property type="entry name" value="TETR-FAMILY TRANSCRIPTIONAL REGULATOR"/>
    <property type="match status" value="1"/>
</dbReference>
<evidence type="ECO:0000313" key="8">
    <source>
        <dbReference type="Proteomes" id="UP000805614"/>
    </source>
</evidence>
<dbReference type="Gene3D" id="1.10.357.10">
    <property type="entry name" value="Tetracycline Repressor, domain 2"/>
    <property type="match status" value="1"/>
</dbReference>
<comment type="caution">
    <text evidence="7">The sequence shown here is derived from an EMBL/GenBank/DDBJ whole genome shotgun (WGS) entry which is preliminary data.</text>
</comment>
<organism evidence="7 8">
    <name type="scientific">Actinomadura alba</name>
    <dbReference type="NCBI Taxonomy" id="406431"/>
    <lineage>
        <taxon>Bacteria</taxon>
        <taxon>Bacillati</taxon>
        <taxon>Actinomycetota</taxon>
        <taxon>Actinomycetes</taxon>
        <taxon>Streptosporangiales</taxon>
        <taxon>Thermomonosporaceae</taxon>
        <taxon>Actinomadura</taxon>
    </lineage>
</organism>
<accession>A0ABR7LL57</accession>
<keyword evidence="1" id="KW-0805">Transcription regulation</keyword>
<dbReference type="InterPro" id="IPR011075">
    <property type="entry name" value="TetR_C"/>
</dbReference>
<dbReference type="Pfam" id="PF16859">
    <property type="entry name" value="TetR_C_11"/>
    <property type="match status" value="1"/>
</dbReference>
<evidence type="ECO:0000256" key="2">
    <source>
        <dbReference type="ARBA" id="ARBA00023125"/>
    </source>
</evidence>
<dbReference type="SUPFAM" id="SSF46689">
    <property type="entry name" value="Homeodomain-like"/>
    <property type="match status" value="1"/>
</dbReference>
<dbReference type="InterPro" id="IPR036271">
    <property type="entry name" value="Tet_transcr_reg_TetR-rel_C_sf"/>
</dbReference>
<dbReference type="RefSeq" id="WP_187242349.1">
    <property type="nucleotide sequence ID" value="NZ_BAAAOK010000015.1"/>
</dbReference>
<keyword evidence="2 4" id="KW-0238">DNA-binding</keyword>
<dbReference type="PROSITE" id="PS01081">
    <property type="entry name" value="HTH_TETR_1"/>
    <property type="match status" value="1"/>
</dbReference>
<dbReference type="PANTHER" id="PTHR30055">
    <property type="entry name" value="HTH-TYPE TRANSCRIPTIONAL REGULATOR RUTR"/>
    <property type="match status" value="1"/>
</dbReference>
<dbReference type="Gene3D" id="1.10.10.60">
    <property type="entry name" value="Homeodomain-like"/>
    <property type="match status" value="1"/>
</dbReference>
<feature type="DNA-binding region" description="H-T-H motif" evidence="4">
    <location>
        <begin position="44"/>
        <end position="63"/>
    </location>
</feature>